<gene>
    <name evidence="6" type="ORF">SASPL_136741</name>
</gene>
<evidence type="ECO:0000313" key="7">
    <source>
        <dbReference type="Proteomes" id="UP000298416"/>
    </source>
</evidence>
<dbReference type="GO" id="GO:0008270">
    <property type="term" value="F:zinc ion binding"/>
    <property type="evidence" value="ECO:0007669"/>
    <property type="project" value="UniProtKB-KW"/>
</dbReference>
<dbReference type="InterPro" id="IPR006595">
    <property type="entry name" value="CTLH_C"/>
</dbReference>
<dbReference type="SMART" id="SM00757">
    <property type="entry name" value="CRA"/>
    <property type="match status" value="1"/>
</dbReference>
<dbReference type="InterPro" id="IPR013144">
    <property type="entry name" value="CRA_dom"/>
</dbReference>
<dbReference type="InterPro" id="IPR006594">
    <property type="entry name" value="LisH"/>
</dbReference>
<dbReference type="PROSITE" id="PS50896">
    <property type="entry name" value="LISH"/>
    <property type="match status" value="1"/>
</dbReference>
<feature type="region of interest" description="Disordered" evidence="2">
    <location>
        <begin position="1300"/>
        <end position="1322"/>
    </location>
</feature>
<feature type="region of interest" description="Disordered" evidence="2">
    <location>
        <begin position="1251"/>
        <end position="1283"/>
    </location>
</feature>
<feature type="region of interest" description="Disordered" evidence="2">
    <location>
        <begin position="1"/>
        <end position="36"/>
    </location>
</feature>
<dbReference type="SUPFAM" id="SSF57850">
    <property type="entry name" value="RING/U-box"/>
    <property type="match status" value="1"/>
</dbReference>
<evidence type="ECO:0000259" key="5">
    <source>
        <dbReference type="PROSITE" id="PS51867"/>
    </source>
</evidence>
<dbReference type="Pfam" id="PF03399">
    <property type="entry name" value="SAC3_GANP"/>
    <property type="match status" value="1"/>
</dbReference>
<keyword evidence="7" id="KW-1185">Reference proteome</keyword>
<dbReference type="Gene3D" id="1.25.40.990">
    <property type="match status" value="1"/>
</dbReference>
<keyword evidence="1" id="KW-0863">Zinc-finger</keyword>
<dbReference type="FunFam" id="1.25.40.990:FF:000005">
    <property type="entry name" value="Putative SAC3/GANP family protein"/>
    <property type="match status" value="1"/>
</dbReference>
<feature type="domain" description="RING-Gid-type" evidence="5">
    <location>
        <begin position="392"/>
        <end position="465"/>
    </location>
</feature>
<dbReference type="InterPro" id="IPR000717">
    <property type="entry name" value="PCI_dom"/>
</dbReference>
<dbReference type="SMART" id="SM00668">
    <property type="entry name" value="CTLH"/>
    <property type="match status" value="1"/>
</dbReference>
<feature type="region of interest" description="Disordered" evidence="2">
    <location>
        <begin position="702"/>
        <end position="809"/>
    </location>
</feature>
<dbReference type="EMBL" id="PNBA02000013">
    <property type="protein sequence ID" value="KAG6404493.1"/>
    <property type="molecule type" value="Genomic_DNA"/>
</dbReference>
<name>A0A8X8X2J2_SALSN</name>
<feature type="region of interest" description="Disordered" evidence="2">
    <location>
        <begin position="593"/>
        <end position="651"/>
    </location>
</feature>
<dbReference type="PANTHER" id="PTHR12436:SF4">
    <property type="entry name" value="LEUKOCYTE RECEPTOR CLUSTER MEMBER 8"/>
    <property type="match status" value="1"/>
</dbReference>
<comment type="caution">
    <text evidence="6">The sequence shown here is derived from an EMBL/GenBank/DDBJ whole genome shotgun (WGS) entry which is preliminary data.</text>
</comment>
<dbReference type="CDD" id="cd16659">
    <property type="entry name" value="RING-Ubox_Emp"/>
    <property type="match status" value="1"/>
</dbReference>
<dbReference type="PANTHER" id="PTHR12436">
    <property type="entry name" value="80 KDA MCM3-ASSOCIATED PROTEIN"/>
    <property type="match status" value="1"/>
</dbReference>
<organism evidence="6">
    <name type="scientific">Salvia splendens</name>
    <name type="common">Scarlet sage</name>
    <dbReference type="NCBI Taxonomy" id="180675"/>
    <lineage>
        <taxon>Eukaryota</taxon>
        <taxon>Viridiplantae</taxon>
        <taxon>Streptophyta</taxon>
        <taxon>Embryophyta</taxon>
        <taxon>Tracheophyta</taxon>
        <taxon>Spermatophyta</taxon>
        <taxon>Magnoliopsida</taxon>
        <taxon>eudicotyledons</taxon>
        <taxon>Gunneridae</taxon>
        <taxon>Pentapetalae</taxon>
        <taxon>asterids</taxon>
        <taxon>lamiids</taxon>
        <taxon>Lamiales</taxon>
        <taxon>Lamiaceae</taxon>
        <taxon>Nepetoideae</taxon>
        <taxon>Mentheae</taxon>
        <taxon>Salviinae</taxon>
        <taxon>Salvia</taxon>
        <taxon>Salvia subgen. Calosphace</taxon>
        <taxon>core Calosphace</taxon>
    </lineage>
</organism>
<dbReference type="InterPro" id="IPR045107">
    <property type="entry name" value="SAC3/GANP/THP3"/>
</dbReference>
<evidence type="ECO:0000259" key="4">
    <source>
        <dbReference type="PROSITE" id="PS50897"/>
    </source>
</evidence>
<dbReference type="GO" id="GO:0005634">
    <property type="term" value="C:nucleus"/>
    <property type="evidence" value="ECO:0007669"/>
    <property type="project" value="TreeGrafter"/>
</dbReference>
<reference evidence="6" key="2">
    <citation type="submission" date="2020-08" db="EMBL/GenBank/DDBJ databases">
        <title>Plant Genome Project.</title>
        <authorList>
            <person name="Zhang R.-G."/>
        </authorList>
    </citation>
    <scope>NUCLEOTIDE SEQUENCE</scope>
    <source>
        <strain evidence="6">Huo1</strain>
        <tissue evidence="6">Leaf</tissue>
    </source>
</reference>
<evidence type="ECO:0000256" key="1">
    <source>
        <dbReference type="PROSITE-ProRule" id="PRU01215"/>
    </source>
</evidence>
<dbReference type="InterPro" id="IPR044063">
    <property type="entry name" value="ZF_RING_GID"/>
</dbReference>
<dbReference type="Proteomes" id="UP000298416">
    <property type="component" value="Unassembled WGS sequence"/>
</dbReference>
<dbReference type="PROSITE" id="PS50897">
    <property type="entry name" value="CTLH"/>
    <property type="match status" value="1"/>
</dbReference>
<dbReference type="GO" id="GO:0061630">
    <property type="term" value="F:ubiquitin protein ligase activity"/>
    <property type="evidence" value="ECO:0007669"/>
    <property type="project" value="InterPro"/>
</dbReference>
<sequence length="1718" mass="191749">MSSSSPMEVDSQLPNGSSVVAAAPAAPPPPSKSGKLAESLKLEHQLLRVPFEHYKKTIRSNHRTIEKEVSAVISGVSAAADSELTRDEAVDQLSSLVSRLQGLKRKSEDGSRTEHLQAQKCRARLEHLESAELENMSEWNNTRLKRMLVDYMLRMSYYDTAVKLAESSNIQIGKVEHAVCEFCPVIYHRLLVLVFHELVDIYVFLEAKKVIDALQKKKVGPALAWCSDNKSRLKKSKKNPVTKIPDIISFSNSMMNLLLNVSASGHKIVFNLPALSLMGGNAEHVLEFLKLSDVTDLPLKESKFEFQLRLQEFIELVRDDENMQAITYARKHLAPWGATHMKELQRVMATLAFRSNTDCQSYKVLFEEKQWDILADQFKQEFCKLFCYEDDCTKEDPLSQEAFRKLAQPLPYSKQHHSKLVCYITKELMDTENPPLVLPNGYVYSTKALEEMAKQNNGEITCPRTGLVCDYTEVSVSIHEFLSEHMYIGRTFAIKYFLFLGKLAKEDKAESTSLDPTSDARNWAYDLTLFSLWCNAFALFILVGPFDLCVPARGERRIFIAVSAGKAIELLRILNVAMMNQGENEEAVAPVEANQTTEQPPAQTSYFPPNGDVASWTTQGESHNLRENGTVSSSGYNHDQLPDTSAGNVQDGVNAASTVSVSSSGSTNVAQGYNGYAAYPNTDPYGYNSTGYAAYYNQYQQQPGQYPQQPNQYSQQPNQPNQYPQQPNQPNQFPQQPNQPNQYPQQPNQYQQQPNQPNQYQQQPDQYQQQSSQYQPQTNQYQQQPNQSYPHHVGAYQNTGAPYQPIPSFQNTGSYAGPASYSSTYYNPGDYQTSGSYTSATYGTQTNLWQGGQYAPYSSHQYPSYSQDSNSAYSSSVANVQYQQQYKQWQDYYNQAQTEVSCAPGTENIPVSVASSVSSSAPTGNIEYTTSNNSIPAAYTPSWRPESTSSELAPVQPVAVSETTPDGYWKHATPAFQNDPSNILQPHAQKPPEVISAYENFQNQQNSTYAQASTSLYPAPYQVSQGHHASFQTLPPPPEPLDSRKTGKMQIPTNPRIAPNLSTTVSKPNKDNLTTNTIVKPAYISVAMQQPNEKAVSQEEADPALKPAVFPKSLRGYVERALARCTNDKQKAACQAVMKEVITKATAEGTLYTRDWDIEPLFPIPNTDAVDKYETEFPALTSAIQRKSPTRRVKSRWEPIQEEKVADKTSNMSFGTRKYGAWNNKQFSGGKIENKVGLGTKFSFTDQKIISRNATRPTKRQRLGEEINTADGGETSSDSDKEQSLTKYYSAAIMLVDTPEEKRKRENRSKRFDRGHGTRAEKVKLRTKDHGAGNLHARRASALILSKTFDESGSEAVEDIDWDALTVKGTCQEIEKRYLRLTSAPDPATVRPEEVLVKALEMVQSSQKNYLYRCDQLKSIRQDLTVQHIRNELTVKVYETHARLAIEAGDLPEYNQCQSQLKTLYAEGISGCHMEFAAYNLLCVILHSKNNRDLVSAMSRLPLDAKKDMAVKHALAVRSAVTSGNYVKFFKLYKTAPNLGTLLMDLYVEKMRYAAVKCISRSYRPTVPVSYISQILGFSSATPTSEAGDENEGVEECIEWLKAHGACLISDGSEETLLDTKTSVSSLYMPEPEDAVSHGDANLALNDFFTRSSGNDCLSHVLRSNDCAGKGVAIEADVMEEEAFEPYIVFVQGAAAVAAELMFDEEVVEALGLPISED</sequence>
<feature type="compositionally biased region" description="Polar residues" evidence="2">
    <location>
        <begin position="595"/>
        <end position="607"/>
    </location>
</feature>
<dbReference type="InterPro" id="IPR005062">
    <property type="entry name" value="SAC3/GANP/THP3_conserved"/>
</dbReference>
<evidence type="ECO:0000259" key="3">
    <source>
        <dbReference type="PROSITE" id="PS50250"/>
    </source>
</evidence>
<keyword evidence="1" id="KW-0479">Metal-binding</keyword>
<feature type="compositionally biased region" description="Polar residues" evidence="2">
    <location>
        <begin position="1060"/>
        <end position="1073"/>
    </location>
</feature>
<reference evidence="6" key="1">
    <citation type="submission" date="2018-01" db="EMBL/GenBank/DDBJ databases">
        <authorList>
            <person name="Mao J.F."/>
        </authorList>
    </citation>
    <scope>NUCLEOTIDE SEQUENCE</scope>
    <source>
        <strain evidence="6">Huo1</strain>
        <tissue evidence="6">Leaf</tissue>
    </source>
</reference>
<dbReference type="InterPro" id="IPR024964">
    <property type="entry name" value="CTLH/CRA"/>
</dbReference>
<keyword evidence="1" id="KW-0862">Zinc</keyword>
<proteinExistence type="predicted"/>
<dbReference type="PROSITE" id="PS50250">
    <property type="entry name" value="PCI"/>
    <property type="match status" value="1"/>
</dbReference>
<dbReference type="Pfam" id="PF10607">
    <property type="entry name" value="CTLH"/>
    <property type="match status" value="1"/>
</dbReference>
<feature type="compositionally biased region" description="Polar residues" evidence="2">
    <location>
        <begin position="615"/>
        <end position="648"/>
    </location>
</feature>
<evidence type="ECO:0008006" key="8">
    <source>
        <dbReference type="Google" id="ProtNLM"/>
    </source>
</evidence>
<feature type="zinc finger region" description="RING-Gid-type" evidence="1">
    <location>
        <begin position="392"/>
        <end position="465"/>
    </location>
</feature>
<evidence type="ECO:0000313" key="6">
    <source>
        <dbReference type="EMBL" id="KAG6404493.1"/>
    </source>
</evidence>
<evidence type="ECO:0000256" key="2">
    <source>
        <dbReference type="SAM" id="MobiDB-lite"/>
    </source>
</evidence>
<feature type="compositionally biased region" description="Polar residues" evidence="2">
    <location>
        <begin position="1"/>
        <end position="18"/>
    </location>
</feature>
<protein>
    <recommendedName>
        <fullName evidence="8">PCI domain-containing protein</fullName>
    </recommendedName>
</protein>
<feature type="compositionally biased region" description="Polar residues" evidence="2">
    <location>
        <begin position="796"/>
        <end position="809"/>
    </location>
</feature>
<accession>A0A8X8X2J2</accession>
<feature type="compositionally biased region" description="Polar residues" evidence="2">
    <location>
        <begin position="1024"/>
        <end position="1033"/>
    </location>
</feature>
<feature type="compositionally biased region" description="Low complexity" evidence="2">
    <location>
        <begin position="702"/>
        <end position="790"/>
    </location>
</feature>
<feature type="domain" description="PCI" evidence="3">
    <location>
        <begin position="1450"/>
        <end position="1624"/>
    </location>
</feature>
<feature type="region of interest" description="Disordered" evidence="2">
    <location>
        <begin position="1024"/>
        <end position="1073"/>
    </location>
</feature>
<feature type="domain" description="CTLH" evidence="4">
    <location>
        <begin position="203"/>
        <end position="324"/>
    </location>
</feature>
<dbReference type="PROSITE" id="PS51867">
    <property type="entry name" value="ZF_RING_GID"/>
    <property type="match status" value="1"/>
</dbReference>